<dbReference type="InterPro" id="IPR027405">
    <property type="entry name" value="YidB-like"/>
</dbReference>
<gene>
    <name evidence="2" type="ORF">Sspor_65140</name>
</gene>
<sequence>MRQVAAQVGMGDIVRVSKPGTPPSARPGPSSKGMTMAGNDLGSLLGGLLGGSGGQGGSGGGGNILGALLGALTGGAGGSQAGGGNPLGGLLDMLTKSGLADQAQSWIGTGDNQSVSGAQIAEALPDEALQKAAAQAGVSPEEAADQIARALPAAVDRLSPEGQLPSGSLEDIIRAQKF</sequence>
<evidence type="ECO:0000256" key="1">
    <source>
        <dbReference type="SAM" id="MobiDB-lite"/>
    </source>
</evidence>
<dbReference type="Proteomes" id="UP000608522">
    <property type="component" value="Unassembled WGS sequence"/>
</dbReference>
<keyword evidence="3" id="KW-1185">Reference proteome</keyword>
<dbReference type="InterPro" id="IPR045372">
    <property type="entry name" value="YidB"/>
</dbReference>
<evidence type="ECO:0000313" key="3">
    <source>
        <dbReference type="Proteomes" id="UP000608522"/>
    </source>
</evidence>
<reference evidence="3" key="1">
    <citation type="submission" date="2023-07" db="EMBL/GenBank/DDBJ databases">
        <title>Whole genome shotgun sequence of Streptomyces spororaveus NBRC 15456.</title>
        <authorList>
            <person name="Komaki H."/>
            <person name="Tamura T."/>
        </authorList>
    </citation>
    <scope>NUCLEOTIDE SEQUENCE [LARGE SCALE GENOMIC DNA]</scope>
    <source>
        <strain evidence="3">NBRC 15456</strain>
    </source>
</reference>
<accession>A0ABQ3TKN0</accession>
<dbReference type="EMBL" id="BNED01000005">
    <property type="protein sequence ID" value="GHI80953.1"/>
    <property type="molecule type" value="Genomic_DNA"/>
</dbReference>
<evidence type="ECO:0000313" key="2">
    <source>
        <dbReference type="EMBL" id="GHI80953.1"/>
    </source>
</evidence>
<dbReference type="Gene3D" id="1.10.10.690">
    <property type="entry name" value="YidB-like"/>
    <property type="match status" value="1"/>
</dbReference>
<evidence type="ECO:0008006" key="4">
    <source>
        <dbReference type="Google" id="ProtNLM"/>
    </source>
</evidence>
<comment type="caution">
    <text evidence="2">The sequence shown here is derived from an EMBL/GenBank/DDBJ whole genome shotgun (WGS) entry which is preliminary data.</text>
</comment>
<name>A0ABQ3TKN0_9ACTN</name>
<dbReference type="Pfam" id="PF20159">
    <property type="entry name" value="YidB"/>
    <property type="match status" value="1"/>
</dbReference>
<feature type="region of interest" description="Disordered" evidence="1">
    <location>
        <begin position="1"/>
        <end position="37"/>
    </location>
</feature>
<proteinExistence type="predicted"/>
<dbReference type="SUPFAM" id="SSF140804">
    <property type="entry name" value="YidB-like"/>
    <property type="match status" value="1"/>
</dbReference>
<organism evidence="2 3">
    <name type="scientific">Streptomyces spororaveus</name>
    <dbReference type="NCBI Taxonomy" id="284039"/>
    <lineage>
        <taxon>Bacteria</taxon>
        <taxon>Bacillati</taxon>
        <taxon>Actinomycetota</taxon>
        <taxon>Actinomycetes</taxon>
        <taxon>Kitasatosporales</taxon>
        <taxon>Streptomycetaceae</taxon>
        <taxon>Streptomyces</taxon>
    </lineage>
</organism>
<protein>
    <recommendedName>
        <fullName evidence="4">DUF937 domain-containing protein</fullName>
    </recommendedName>
</protein>